<dbReference type="PROSITE" id="PS00122">
    <property type="entry name" value="CARBOXYLESTERASE_B_1"/>
    <property type="match status" value="1"/>
</dbReference>
<accession>A0A4U5PDF6</accession>
<feature type="chain" id="PRO_5020874537" description="Carboxylic ester hydrolase" evidence="5">
    <location>
        <begin position="16"/>
        <end position="564"/>
    </location>
</feature>
<keyword evidence="5" id="KW-0732">Signal</keyword>
<gene>
    <name evidence="7" type="ORF">L596_008753</name>
</gene>
<dbReference type="OrthoDB" id="6846267at2759"/>
<dbReference type="SUPFAM" id="SSF53474">
    <property type="entry name" value="alpha/beta-Hydrolases"/>
    <property type="match status" value="1"/>
</dbReference>
<reference evidence="7 8" key="2">
    <citation type="journal article" date="2019" name="G3 (Bethesda)">
        <title>Hybrid Assembly of the Genome of the Entomopathogenic Nematode Steinernema carpocapsae Identifies the X-Chromosome.</title>
        <authorList>
            <person name="Serra L."/>
            <person name="Macchietto M."/>
            <person name="Macias-Munoz A."/>
            <person name="McGill C.J."/>
            <person name="Rodriguez I.M."/>
            <person name="Rodriguez B."/>
            <person name="Murad R."/>
            <person name="Mortazavi A."/>
        </authorList>
    </citation>
    <scope>NUCLEOTIDE SEQUENCE [LARGE SCALE GENOMIC DNA]</scope>
    <source>
        <strain evidence="7 8">ALL</strain>
    </source>
</reference>
<proteinExistence type="inferred from homology"/>
<evidence type="ECO:0000313" key="7">
    <source>
        <dbReference type="EMBL" id="TKR94477.1"/>
    </source>
</evidence>
<feature type="domain" description="Carboxylesterase type B" evidence="6">
    <location>
        <begin position="17"/>
        <end position="540"/>
    </location>
</feature>
<dbReference type="Proteomes" id="UP000298663">
    <property type="component" value="Unassembled WGS sequence"/>
</dbReference>
<dbReference type="InterPro" id="IPR002018">
    <property type="entry name" value="CarbesteraseB"/>
</dbReference>
<dbReference type="PANTHER" id="PTHR11559">
    <property type="entry name" value="CARBOXYLESTERASE"/>
    <property type="match status" value="1"/>
</dbReference>
<evidence type="ECO:0000256" key="2">
    <source>
        <dbReference type="ARBA" id="ARBA00022487"/>
    </source>
</evidence>
<keyword evidence="8" id="KW-1185">Reference proteome</keyword>
<dbReference type="InterPro" id="IPR019826">
    <property type="entry name" value="Carboxylesterase_B_AS"/>
</dbReference>
<dbReference type="AlphaFoldDB" id="A0A4U5PDF6"/>
<organism evidence="7 8">
    <name type="scientific">Steinernema carpocapsae</name>
    <name type="common">Entomopathogenic nematode</name>
    <dbReference type="NCBI Taxonomy" id="34508"/>
    <lineage>
        <taxon>Eukaryota</taxon>
        <taxon>Metazoa</taxon>
        <taxon>Ecdysozoa</taxon>
        <taxon>Nematoda</taxon>
        <taxon>Chromadorea</taxon>
        <taxon>Rhabditida</taxon>
        <taxon>Tylenchina</taxon>
        <taxon>Panagrolaimomorpha</taxon>
        <taxon>Strongyloidoidea</taxon>
        <taxon>Steinernematidae</taxon>
        <taxon>Steinernema</taxon>
    </lineage>
</organism>
<dbReference type="STRING" id="34508.A0A4U5PDF6"/>
<name>A0A4U5PDF6_STECR</name>
<comment type="caution">
    <text evidence="7">The sequence shown here is derived from an EMBL/GenBank/DDBJ whole genome shotgun (WGS) entry which is preliminary data.</text>
</comment>
<reference evidence="7 8" key="1">
    <citation type="journal article" date="2015" name="Genome Biol.">
        <title>Comparative genomics of Steinernema reveals deeply conserved gene regulatory networks.</title>
        <authorList>
            <person name="Dillman A.R."/>
            <person name="Macchietto M."/>
            <person name="Porter C.F."/>
            <person name="Rogers A."/>
            <person name="Williams B."/>
            <person name="Antoshechkin I."/>
            <person name="Lee M.M."/>
            <person name="Goodwin Z."/>
            <person name="Lu X."/>
            <person name="Lewis E.E."/>
            <person name="Goodrich-Blair H."/>
            <person name="Stock S.P."/>
            <person name="Adams B.J."/>
            <person name="Sternberg P.W."/>
            <person name="Mortazavi A."/>
        </authorList>
    </citation>
    <scope>NUCLEOTIDE SEQUENCE [LARGE SCALE GENOMIC DNA]</scope>
    <source>
        <strain evidence="7 8">ALL</strain>
    </source>
</reference>
<keyword evidence="3 4" id="KW-0378">Hydrolase</keyword>
<feature type="signal peptide" evidence="5">
    <location>
        <begin position="1"/>
        <end position="15"/>
    </location>
</feature>
<evidence type="ECO:0000313" key="8">
    <source>
        <dbReference type="Proteomes" id="UP000298663"/>
    </source>
</evidence>
<dbReference type="GO" id="GO:0052689">
    <property type="term" value="F:carboxylic ester hydrolase activity"/>
    <property type="evidence" value="ECO:0007669"/>
    <property type="project" value="UniProtKB-KW"/>
</dbReference>
<protein>
    <recommendedName>
        <fullName evidence="4">Carboxylic ester hydrolase</fullName>
        <ecNumber evidence="4">3.1.1.-</ecNumber>
    </recommendedName>
</protein>
<dbReference type="Gene3D" id="3.40.50.1820">
    <property type="entry name" value="alpha/beta hydrolase"/>
    <property type="match status" value="1"/>
</dbReference>
<dbReference type="InterPro" id="IPR050309">
    <property type="entry name" value="Type-B_Carboxylest/Lipase"/>
</dbReference>
<keyword evidence="2" id="KW-0719">Serine esterase</keyword>
<evidence type="ECO:0000256" key="3">
    <source>
        <dbReference type="ARBA" id="ARBA00022801"/>
    </source>
</evidence>
<dbReference type="InterPro" id="IPR029058">
    <property type="entry name" value="AB_hydrolase_fold"/>
</dbReference>
<evidence type="ECO:0000256" key="4">
    <source>
        <dbReference type="RuleBase" id="RU361235"/>
    </source>
</evidence>
<evidence type="ECO:0000259" key="6">
    <source>
        <dbReference type="Pfam" id="PF00135"/>
    </source>
</evidence>
<dbReference type="EC" id="3.1.1.-" evidence="4"/>
<dbReference type="Pfam" id="PF00135">
    <property type="entry name" value="COesterase"/>
    <property type="match status" value="1"/>
</dbReference>
<comment type="similarity">
    <text evidence="1 4">Belongs to the type-B carboxylesterase/lipase family.</text>
</comment>
<evidence type="ECO:0000256" key="5">
    <source>
        <dbReference type="SAM" id="SignalP"/>
    </source>
</evidence>
<dbReference type="EMBL" id="AZBU02000002">
    <property type="protein sequence ID" value="TKR94477.1"/>
    <property type="molecule type" value="Genomic_DNA"/>
</dbReference>
<sequence length="564" mass="63028">MLALLLSASLAGVFSSPPVIQTYLGLIEGFEYSLNNGKSADVFLGVPYASPPVGQLRYELPYPPFPWFGVKKAKTFGAPCFQHTDQFVLTGPGNFSEDCLTLNIMAPHEKSPDPRGYPVVVFIHGGGFEVGGSNFYPYQNISQNFVSQGIVFVTINYRLSAFGFFTTGDGVVPGNLGYWDQTMALRFVKQHIRAFRGNPQSITLMGESAGSASVSALSLSPHSSYLFHRAICMSGSQYTIFASHDRVKTASFELAKALNCTGWSYRIARCMKSKTSQQIRDAIKIIGYSVDQLNPVQFNPYFDGVFFPEEPHRLIKHARKIPTIIGTNDFEGGFFTLIDLVYLYQSAVPQAKWANYSASDLESYLTTKMVPADYGSDNINKMAKKLIDYYVKRGGPNLTNTDYLERFGDVFTDVMFNIPVHQEAKDKVTAGIPVYIFRQEYHNPILTEKFPVKKAFHGNEIPYLLGAFFQGTPFQFDENDLAFQKDLLAGLVPFIKTGKPGKVSGQVWEPVTKRDLGRYMSFAIPSKMKSNFVQEAVDFWTKEMCSGVDAHMIREELLPGFRCP</sequence>
<evidence type="ECO:0000256" key="1">
    <source>
        <dbReference type="ARBA" id="ARBA00005964"/>
    </source>
</evidence>